<dbReference type="PANTHER" id="PTHR35394:SF5">
    <property type="entry name" value="DUF3176 DOMAIN-CONTAINING PROTEIN"/>
    <property type="match status" value="1"/>
</dbReference>
<protein>
    <submittedName>
        <fullName evidence="2">Uncharacterized protein</fullName>
    </submittedName>
</protein>
<feature type="transmembrane region" description="Helical" evidence="1">
    <location>
        <begin position="396"/>
        <end position="414"/>
    </location>
</feature>
<feature type="transmembrane region" description="Helical" evidence="1">
    <location>
        <begin position="12"/>
        <end position="30"/>
    </location>
</feature>
<organism evidence="2 3">
    <name type="scientific">Lepraria finkii</name>
    <dbReference type="NCBI Taxonomy" id="1340010"/>
    <lineage>
        <taxon>Eukaryota</taxon>
        <taxon>Fungi</taxon>
        <taxon>Dikarya</taxon>
        <taxon>Ascomycota</taxon>
        <taxon>Pezizomycotina</taxon>
        <taxon>Lecanoromycetes</taxon>
        <taxon>OSLEUM clade</taxon>
        <taxon>Lecanoromycetidae</taxon>
        <taxon>Lecanorales</taxon>
        <taxon>Lecanorineae</taxon>
        <taxon>Stereocaulaceae</taxon>
        <taxon>Lepraria</taxon>
    </lineage>
</organism>
<feature type="transmembrane region" description="Helical" evidence="1">
    <location>
        <begin position="74"/>
        <end position="92"/>
    </location>
</feature>
<proteinExistence type="predicted"/>
<evidence type="ECO:0000313" key="2">
    <source>
        <dbReference type="EMBL" id="KAL2053053.1"/>
    </source>
</evidence>
<accession>A0ABR4B5B3</accession>
<reference evidence="2 3" key="1">
    <citation type="submission" date="2024-09" db="EMBL/GenBank/DDBJ databases">
        <title>Rethinking Asexuality: The Enigmatic Case of Functional Sexual Genes in Lepraria (Stereocaulaceae).</title>
        <authorList>
            <person name="Doellman M."/>
            <person name="Sun Y."/>
            <person name="Barcenas-Pena A."/>
            <person name="Lumbsch H.T."/>
            <person name="Grewe F."/>
        </authorList>
    </citation>
    <scope>NUCLEOTIDE SEQUENCE [LARGE SCALE GENOMIC DNA]</scope>
    <source>
        <strain evidence="2 3">Grewe 0041</strain>
    </source>
</reference>
<keyword evidence="1" id="KW-1133">Transmembrane helix</keyword>
<keyword evidence="1" id="KW-0472">Membrane</keyword>
<name>A0ABR4B5B3_9LECA</name>
<dbReference type="EMBL" id="JBHFEH010000023">
    <property type="protein sequence ID" value="KAL2053053.1"/>
    <property type="molecule type" value="Genomic_DNA"/>
</dbReference>
<gene>
    <name evidence="2" type="ORF">ABVK25_006690</name>
</gene>
<sequence length="482" mass="52907">MLNHSQINSTISFFAVITKIAITSAIGNLISQSKWLWYRQDEPHSLKDLQLFEDASRGPWGAVALLFSIRARHLTLIGATITVLMLLFDPFLQQVVIYPDRLVTSKKAATIVRAENYIARNEEGLPLPSVVDMSMKAAIYHGIFDVRDQADVNVEHYCSTGNCTWGGFSSLAVSSKCVNITSYIEKSCNAGGCHDVSLPGGPTLTGFGGQINSSVTNISSSLADIEASVVQFSSLITKSKNDSDDAFAWECALFYCINTYSASVTDGTIQQKIEQTWRNNSATHSQDSDLIYNPPSSVINMTANTSAFKVSSLAARAMNSFMASTFTGSGGIDVSGSGSAFTSDVIHAIYDTRDYSKRIENLAISMTNNIRQQNGSGSGPFNGQAWKTETYVKVRWAWFAYPATVIALSLLYLVGTITETTYRDALTWKSSNLAMLFHGQSLKLEHADRVLVSTLSEMSEKAKDIKVELVQELDEEWKLVQR</sequence>
<comment type="caution">
    <text evidence="2">The sequence shown here is derived from an EMBL/GenBank/DDBJ whole genome shotgun (WGS) entry which is preliminary data.</text>
</comment>
<dbReference type="Proteomes" id="UP001590951">
    <property type="component" value="Unassembled WGS sequence"/>
</dbReference>
<dbReference type="InterPro" id="IPR021514">
    <property type="entry name" value="DUF3176"/>
</dbReference>
<keyword evidence="1" id="KW-0812">Transmembrane</keyword>
<dbReference type="PANTHER" id="PTHR35394">
    <property type="entry name" value="DUF3176 DOMAIN-CONTAINING PROTEIN"/>
    <property type="match status" value="1"/>
</dbReference>
<evidence type="ECO:0000313" key="3">
    <source>
        <dbReference type="Proteomes" id="UP001590951"/>
    </source>
</evidence>
<evidence type="ECO:0000256" key="1">
    <source>
        <dbReference type="SAM" id="Phobius"/>
    </source>
</evidence>
<keyword evidence="3" id="KW-1185">Reference proteome</keyword>
<dbReference type="Pfam" id="PF11374">
    <property type="entry name" value="DUF3176"/>
    <property type="match status" value="1"/>
</dbReference>